<dbReference type="InterPro" id="IPR007889">
    <property type="entry name" value="HTH_Psq"/>
</dbReference>
<dbReference type="Proteomes" id="UP000009138">
    <property type="component" value="Unassembled WGS sequence"/>
</dbReference>
<dbReference type="RefSeq" id="XP_067521451.1">
    <property type="nucleotide sequence ID" value="XM_067665350.1"/>
</dbReference>
<dbReference type="STRING" id="246409.I1CC75"/>
<evidence type="ECO:0000313" key="3">
    <source>
        <dbReference type="Proteomes" id="UP000009138"/>
    </source>
</evidence>
<evidence type="ECO:0000259" key="1">
    <source>
        <dbReference type="Pfam" id="PF05225"/>
    </source>
</evidence>
<dbReference type="InterPro" id="IPR009057">
    <property type="entry name" value="Homeodomain-like_sf"/>
</dbReference>
<dbReference type="InParanoid" id="I1CC75"/>
<proteinExistence type="predicted"/>
<dbReference type="Pfam" id="PF05225">
    <property type="entry name" value="HTH_psq"/>
    <property type="match status" value="1"/>
</dbReference>
<dbReference type="OMA" id="FFHEDGQ"/>
<dbReference type="OrthoDB" id="2289193at2759"/>
<gene>
    <name evidence="2" type="ORF">RO3G_10766</name>
</gene>
<evidence type="ECO:0000313" key="2">
    <source>
        <dbReference type="EMBL" id="EIE86055.1"/>
    </source>
</evidence>
<name>I1CC75_RHIO9</name>
<accession>I1CC75</accession>
<protein>
    <recommendedName>
        <fullName evidence="1">HTH psq-type domain-containing protein</fullName>
    </recommendedName>
</protein>
<feature type="domain" description="HTH psq-type" evidence="1">
    <location>
        <begin position="97"/>
        <end position="127"/>
    </location>
</feature>
<sequence>MSQFIIENGKGEMFNENGDKISVLQMEVDDPNFPLGDVTNYDEYHDLKPPEKQKVEKNETTIKKKKANDLNENDASTLTTHRKYKKEDMEYFFYLVNEKGMSIRAAAKKMNIPQSTAWNWHKKGEEALDD</sequence>
<dbReference type="GO" id="GO:0003677">
    <property type="term" value="F:DNA binding"/>
    <property type="evidence" value="ECO:0007669"/>
    <property type="project" value="InterPro"/>
</dbReference>
<dbReference type="VEuPathDB" id="FungiDB:RO3G_10766"/>
<dbReference type="AlphaFoldDB" id="I1CC75"/>
<reference evidence="2 3" key="1">
    <citation type="journal article" date="2009" name="PLoS Genet.">
        <title>Genomic analysis of the basal lineage fungus Rhizopus oryzae reveals a whole-genome duplication.</title>
        <authorList>
            <person name="Ma L.-J."/>
            <person name="Ibrahim A.S."/>
            <person name="Skory C."/>
            <person name="Grabherr M.G."/>
            <person name="Burger G."/>
            <person name="Butler M."/>
            <person name="Elias M."/>
            <person name="Idnurm A."/>
            <person name="Lang B.F."/>
            <person name="Sone T."/>
            <person name="Abe A."/>
            <person name="Calvo S.E."/>
            <person name="Corrochano L.M."/>
            <person name="Engels R."/>
            <person name="Fu J."/>
            <person name="Hansberg W."/>
            <person name="Kim J.-M."/>
            <person name="Kodira C.D."/>
            <person name="Koehrsen M.J."/>
            <person name="Liu B."/>
            <person name="Miranda-Saavedra D."/>
            <person name="O'Leary S."/>
            <person name="Ortiz-Castellanos L."/>
            <person name="Poulter R."/>
            <person name="Rodriguez-Romero J."/>
            <person name="Ruiz-Herrera J."/>
            <person name="Shen Y.-Q."/>
            <person name="Zeng Q."/>
            <person name="Galagan J."/>
            <person name="Birren B.W."/>
            <person name="Cuomo C.A."/>
            <person name="Wickes B.L."/>
        </authorList>
    </citation>
    <scope>NUCLEOTIDE SEQUENCE [LARGE SCALE GENOMIC DNA]</scope>
    <source>
        <strain evidence="3">RA 99-880 / ATCC MYA-4621 / FGSC 9543 / NRRL 43880</strain>
    </source>
</reference>
<keyword evidence="3" id="KW-1185">Reference proteome</keyword>
<dbReference type="EMBL" id="CH476739">
    <property type="protein sequence ID" value="EIE86055.1"/>
    <property type="molecule type" value="Genomic_DNA"/>
</dbReference>
<dbReference type="GeneID" id="93617731"/>
<organism evidence="2 3">
    <name type="scientific">Rhizopus delemar (strain RA 99-880 / ATCC MYA-4621 / FGSC 9543 / NRRL 43880)</name>
    <name type="common">Mucormycosis agent</name>
    <name type="synonym">Rhizopus arrhizus var. delemar</name>
    <dbReference type="NCBI Taxonomy" id="246409"/>
    <lineage>
        <taxon>Eukaryota</taxon>
        <taxon>Fungi</taxon>
        <taxon>Fungi incertae sedis</taxon>
        <taxon>Mucoromycota</taxon>
        <taxon>Mucoromycotina</taxon>
        <taxon>Mucoromycetes</taxon>
        <taxon>Mucorales</taxon>
        <taxon>Mucorineae</taxon>
        <taxon>Rhizopodaceae</taxon>
        <taxon>Rhizopus</taxon>
    </lineage>
</organism>
<dbReference type="SUPFAM" id="SSF46689">
    <property type="entry name" value="Homeodomain-like"/>
    <property type="match status" value="1"/>
</dbReference>